<feature type="domain" description="Peptidase S1" evidence="2">
    <location>
        <begin position="18"/>
        <end position="298"/>
    </location>
</feature>
<protein>
    <submittedName>
        <fullName evidence="3">Peptidase S1 and S6 chymotrypsin/Hap</fullName>
    </submittedName>
</protein>
<evidence type="ECO:0000313" key="3">
    <source>
        <dbReference type="EMBL" id="AEG45477.1"/>
    </source>
</evidence>
<dbReference type="Gene3D" id="2.40.10.10">
    <property type="entry name" value="Trypsin-like serine proteases"/>
    <property type="match status" value="1"/>
</dbReference>
<evidence type="ECO:0000259" key="2">
    <source>
        <dbReference type="PROSITE" id="PS50240"/>
    </source>
</evidence>
<dbReference type="PANTHER" id="PTHR24260:SF132">
    <property type="entry name" value="PEPTIDASE S1 DOMAIN-CONTAINING PROTEIN"/>
    <property type="match status" value="1"/>
</dbReference>
<dbReference type="InterPro" id="IPR001254">
    <property type="entry name" value="Trypsin_dom"/>
</dbReference>
<dbReference type="Proteomes" id="UP000009236">
    <property type="component" value="Chromosome"/>
</dbReference>
<dbReference type="SUPFAM" id="SSF50494">
    <property type="entry name" value="Trypsin-like serine proteases"/>
    <property type="match status" value="1"/>
</dbReference>
<dbReference type="KEGG" id="iva:Isova_2788"/>
<dbReference type="Pfam" id="PF00089">
    <property type="entry name" value="Trypsin"/>
    <property type="match status" value="1"/>
</dbReference>
<sequence>MRIRTTLATAAGVAALALVAAPAAAVKYGEPDAGEHPYVGLMIAYTWADANGDGVQTDDELRAGWRCSGTQIDEDTFLTAGHCTYGADAVAIWFAEDLRDVQAAREFVTFAGAIDQESEHAADAWSYEAVSHPEYDDALFYLHDVGVVDDVTLAPGVTFETYGQLPDQGYWDTQLATLKSDRDTYTTVGYGLQWSMPDSQGQGRLNQGEWIRLKAGGELIGYRQFAGGKANDAYVVLTSNAHTGGTCSGDSGGPTFVSGTSTVVAVTSFGMNTTCAGTSGLYRIDTADDLAWLGQFVD</sequence>
<dbReference type="PROSITE" id="PS00134">
    <property type="entry name" value="TRYPSIN_HIS"/>
    <property type="match status" value="1"/>
</dbReference>
<dbReference type="GO" id="GO:0004252">
    <property type="term" value="F:serine-type endopeptidase activity"/>
    <property type="evidence" value="ECO:0007669"/>
    <property type="project" value="InterPro"/>
</dbReference>
<evidence type="ECO:0000313" key="4">
    <source>
        <dbReference type="Proteomes" id="UP000009236"/>
    </source>
</evidence>
<dbReference type="AlphaFoldDB" id="F6FV49"/>
<feature type="chain" id="PRO_5003339929" evidence="1">
    <location>
        <begin position="26"/>
        <end position="298"/>
    </location>
</feature>
<dbReference type="STRING" id="743718.Isova_2788"/>
<proteinExistence type="predicted"/>
<keyword evidence="4" id="KW-1185">Reference proteome</keyword>
<accession>F6FV49</accession>
<dbReference type="PROSITE" id="PS50240">
    <property type="entry name" value="TRYPSIN_DOM"/>
    <property type="match status" value="1"/>
</dbReference>
<dbReference type="InterPro" id="IPR051333">
    <property type="entry name" value="CLIP_Serine_Protease"/>
</dbReference>
<gene>
    <name evidence="3" type="ordered locus">Isova_2788</name>
</gene>
<keyword evidence="1" id="KW-0732">Signal</keyword>
<name>F6FV49_ISOV2</name>
<dbReference type="HOGENOM" id="CLU_1015016_0_0_11"/>
<dbReference type="RefSeq" id="WP_013839867.1">
    <property type="nucleotide sequence ID" value="NC_015588.1"/>
</dbReference>
<feature type="signal peptide" evidence="1">
    <location>
        <begin position="1"/>
        <end position="25"/>
    </location>
</feature>
<evidence type="ECO:0000256" key="1">
    <source>
        <dbReference type="SAM" id="SignalP"/>
    </source>
</evidence>
<dbReference type="InterPro" id="IPR018114">
    <property type="entry name" value="TRYPSIN_HIS"/>
</dbReference>
<dbReference type="InterPro" id="IPR009003">
    <property type="entry name" value="Peptidase_S1_PA"/>
</dbReference>
<dbReference type="SMART" id="SM00020">
    <property type="entry name" value="Tryp_SPc"/>
    <property type="match status" value="1"/>
</dbReference>
<dbReference type="GO" id="GO:0006508">
    <property type="term" value="P:proteolysis"/>
    <property type="evidence" value="ECO:0007669"/>
    <property type="project" value="InterPro"/>
</dbReference>
<dbReference type="InterPro" id="IPR043504">
    <property type="entry name" value="Peptidase_S1_PA_chymotrypsin"/>
</dbReference>
<dbReference type="PANTHER" id="PTHR24260">
    <property type="match status" value="1"/>
</dbReference>
<reference evidence="3 4" key="1">
    <citation type="submission" date="2011-05" db="EMBL/GenBank/DDBJ databases">
        <title>Complete sequence of Isoptericola variabilis 225.</title>
        <authorList>
            <consortium name="US DOE Joint Genome Institute"/>
            <person name="Lucas S."/>
            <person name="Han J."/>
            <person name="Lapidus A."/>
            <person name="Cheng J.-F."/>
            <person name="Goodwin L."/>
            <person name="Pitluck S."/>
            <person name="Peters L."/>
            <person name="Mikhailova N."/>
            <person name="Zeytun A."/>
            <person name="Han C."/>
            <person name="Tapia R."/>
            <person name="Land M."/>
            <person name="Hauser L."/>
            <person name="Kyrpides N."/>
            <person name="Ivanova N."/>
            <person name="Pagani I."/>
            <person name="Siebers A."/>
            <person name="Allgaier M."/>
            <person name="Thelen M."/>
            <person name="Hugenholtz P."/>
            <person name="Gladden J."/>
            <person name="Woyke T."/>
        </authorList>
    </citation>
    <scope>NUCLEOTIDE SEQUENCE [LARGE SCALE GENOMIC DNA]</scope>
    <source>
        <strain evidence="4">225</strain>
    </source>
</reference>
<organism evidence="4">
    <name type="scientific">Isoptericola variabilis (strain 225)</name>
    <dbReference type="NCBI Taxonomy" id="743718"/>
    <lineage>
        <taxon>Bacteria</taxon>
        <taxon>Bacillati</taxon>
        <taxon>Actinomycetota</taxon>
        <taxon>Actinomycetes</taxon>
        <taxon>Micrococcales</taxon>
        <taxon>Promicromonosporaceae</taxon>
        <taxon>Isoptericola</taxon>
    </lineage>
</organism>
<dbReference type="eggNOG" id="COG5640">
    <property type="taxonomic scope" value="Bacteria"/>
</dbReference>
<dbReference type="EMBL" id="CP002810">
    <property type="protein sequence ID" value="AEG45477.1"/>
    <property type="molecule type" value="Genomic_DNA"/>
</dbReference>